<proteinExistence type="predicted"/>
<gene>
    <name evidence="2" type="ORF">DC082_06655</name>
</gene>
<dbReference type="PROSITE" id="PS51257">
    <property type="entry name" value="PROKAR_LIPOPROTEIN"/>
    <property type="match status" value="1"/>
</dbReference>
<evidence type="ECO:0008006" key="4">
    <source>
        <dbReference type="Google" id="ProtNLM"/>
    </source>
</evidence>
<dbReference type="EMBL" id="QEWR01000003">
    <property type="protein sequence ID" value="PWD83096.1"/>
    <property type="molecule type" value="Genomic_DNA"/>
</dbReference>
<comment type="caution">
    <text evidence="2">The sequence shown here is derived from an EMBL/GenBank/DDBJ whole genome shotgun (WGS) entry which is preliminary data.</text>
</comment>
<dbReference type="AlphaFoldDB" id="A0A2U2AJU6"/>
<protein>
    <recommendedName>
        <fullName evidence="4">DUF4156 domain-containing protein</fullName>
    </recommendedName>
</protein>
<sequence length="110" mass="12465">MKKRLKKRLLPLSIVTLLLLMGCATQEAEWRVGHASRSEAIVEIYAEGVEGFKKIVTAPETEADEEANKICQGWGMKNARLIDQRVDKSTKKENAPLVTVDYLKKYQCLE</sequence>
<feature type="signal peptide" evidence="1">
    <location>
        <begin position="1"/>
        <end position="27"/>
    </location>
</feature>
<keyword evidence="1" id="KW-0732">Signal</keyword>
<organism evidence="2 3">
    <name type="scientific">Ignatzschineria indica</name>
    <dbReference type="NCBI Taxonomy" id="472583"/>
    <lineage>
        <taxon>Bacteria</taxon>
        <taxon>Pseudomonadati</taxon>
        <taxon>Pseudomonadota</taxon>
        <taxon>Gammaproteobacteria</taxon>
        <taxon>Cardiobacteriales</taxon>
        <taxon>Ignatzschineriaceae</taxon>
        <taxon>Ignatzschineria</taxon>
    </lineage>
</organism>
<evidence type="ECO:0000313" key="3">
    <source>
        <dbReference type="Proteomes" id="UP000244948"/>
    </source>
</evidence>
<name>A0A2U2AJU6_9GAMM</name>
<feature type="chain" id="PRO_5015606664" description="DUF4156 domain-containing protein" evidence="1">
    <location>
        <begin position="28"/>
        <end position="110"/>
    </location>
</feature>
<dbReference type="Proteomes" id="UP000244948">
    <property type="component" value="Unassembled WGS sequence"/>
</dbReference>
<accession>A0A2U2AJU6</accession>
<keyword evidence="3" id="KW-1185">Reference proteome</keyword>
<dbReference type="RefSeq" id="WP_109236310.1">
    <property type="nucleotide sequence ID" value="NZ_BMXZ01000002.1"/>
</dbReference>
<reference evidence="2 3" key="1">
    <citation type="journal article" date="2018" name="Genome Announc.">
        <title>Ignatzschineria cameli sp. nov., isolated from necrotic foot tissue of dromedaries (Camelus dromedarius) and associated maggots (Wohlfahrtia species) in Dubai.</title>
        <authorList>
            <person name="Tsang C.C."/>
            <person name="Tang J.Y."/>
            <person name="Fong J.Y."/>
            <person name="Kinne J."/>
            <person name="Lee H.H."/>
            <person name="Joseph M."/>
            <person name="Jose S."/>
            <person name="Schuster R.K."/>
            <person name="Tang Y."/>
            <person name="Sivakumar S."/>
            <person name="Chen J.H."/>
            <person name="Teng J.L."/>
            <person name="Lau S.K."/>
            <person name="Wernery U."/>
            <person name="Woo P.C."/>
        </authorList>
    </citation>
    <scope>NUCLEOTIDE SEQUENCE [LARGE SCALE GENOMIC DNA]</scope>
    <source>
        <strain evidence="2 3">KCTC 22643</strain>
    </source>
</reference>
<evidence type="ECO:0000256" key="1">
    <source>
        <dbReference type="SAM" id="SignalP"/>
    </source>
</evidence>
<evidence type="ECO:0000313" key="2">
    <source>
        <dbReference type="EMBL" id="PWD83096.1"/>
    </source>
</evidence>